<keyword evidence="5" id="KW-0378">Hydrolase</keyword>
<dbReference type="PANTHER" id="PTHR33992:SF1">
    <property type="entry name" value="RIBONUCLEASE P PROTEIN COMPONENT"/>
    <property type="match status" value="1"/>
</dbReference>
<keyword evidence="4" id="KW-0255">Endonuclease</keyword>
<evidence type="ECO:0000256" key="4">
    <source>
        <dbReference type="ARBA" id="ARBA00022759"/>
    </source>
</evidence>
<dbReference type="PANTHER" id="PTHR33992">
    <property type="entry name" value="RIBONUCLEASE P PROTEIN COMPONENT"/>
    <property type="match status" value="1"/>
</dbReference>
<name>A0A1Y5I9D7_OSTTA</name>
<dbReference type="SUPFAM" id="SSF54211">
    <property type="entry name" value="Ribosomal protein S5 domain 2-like"/>
    <property type="match status" value="1"/>
</dbReference>
<dbReference type="PROSITE" id="PS00648">
    <property type="entry name" value="RIBONUCLEASE_P"/>
    <property type="match status" value="1"/>
</dbReference>
<dbReference type="InterPro" id="IPR020568">
    <property type="entry name" value="Ribosomal_Su5_D2-typ_SF"/>
</dbReference>
<evidence type="ECO:0000256" key="7">
    <source>
        <dbReference type="SAM" id="MobiDB-lite"/>
    </source>
</evidence>
<evidence type="ECO:0000313" key="8">
    <source>
        <dbReference type="EMBL" id="OUS46188.1"/>
    </source>
</evidence>
<protein>
    <submittedName>
        <fullName evidence="8">Ribonuclease P protein component</fullName>
    </submittedName>
</protein>
<dbReference type="InterPro" id="IPR014721">
    <property type="entry name" value="Ribsml_uS5_D2-typ_fold_subgr"/>
</dbReference>
<proteinExistence type="inferred from homology"/>
<dbReference type="InterPro" id="IPR000100">
    <property type="entry name" value="RNase_P"/>
</dbReference>
<evidence type="ECO:0000256" key="6">
    <source>
        <dbReference type="ARBA" id="ARBA00022884"/>
    </source>
</evidence>
<dbReference type="Proteomes" id="UP000195557">
    <property type="component" value="Unassembled WGS sequence"/>
</dbReference>
<dbReference type="GO" id="GO:0030677">
    <property type="term" value="C:ribonuclease P complex"/>
    <property type="evidence" value="ECO:0007669"/>
    <property type="project" value="TreeGrafter"/>
</dbReference>
<reference evidence="8" key="1">
    <citation type="submission" date="2017-04" db="EMBL/GenBank/DDBJ databases">
        <title>Population genomics of picophytoplankton unveils novel chromosome hypervariability.</title>
        <authorList>
            <consortium name="DOE Joint Genome Institute"/>
            <person name="Blanc-Mathieu R."/>
            <person name="Krasovec M."/>
            <person name="Hebrard M."/>
            <person name="Yau S."/>
            <person name="Desgranges E."/>
            <person name="Martin J."/>
            <person name="Schackwitz W."/>
            <person name="Kuo A."/>
            <person name="Salin G."/>
            <person name="Donnadieu C."/>
            <person name="Desdevises Y."/>
            <person name="Sanchez-Ferandin S."/>
            <person name="Moreau H."/>
            <person name="Rivals E."/>
            <person name="Grigoriev I.V."/>
            <person name="Grimsley N."/>
            <person name="Eyre-Walker A."/>
            <person name="Piganeau G."/>
        </authorList>
    </citation>
    <scope>NUCLEOTIDE SEQUENCE [LARGE SCALE GENOMIC DNA]</scope>
    <source>
        <strain evidence="8">RCC 1115</strain>
    </source>
</reference>
<sequence length="239" mass="26396">MASGGWAFGGTRRRARGFGGFGGFGFGLGARASNGDDGVDAALTTVRDDDGASPRDAAMMKEERVGHGGNWGESSGRSGKTPAAFESIDGEVFRPRERLKTNADFDRVKRFGRTFNGSHLRIKAVDNASYDAATCTRLGIVVPKKRVRRAVDRNLIKRRIRHVFRTNKDKWPPRVDIIVFAGDTALEGGFEGLRDDMFAWASDYVVRVEQSKRGAQFKQEKKRRAAKFNNTPEPTPTNP</sequence>
<dbReference type="EMBL" id="KZ155784">
    <property type="protein sequence ID" value="OUS46188.1"/>
    <property type="molecule type" value="Genomic_DNA"/>
</dbReference>
<dbReference type="AlphaFoldDB" id="A0A1Y5I9D7"/>
<dbReference type="HAMAP" id="MF_00227">
    <property type="entry name" value="RNase_P"/>
    <property type="match status" value="1"/>
</dbReference>
<feature type="region of interest" description="Disordered" evidence="7">
    <location>
        <begin position="215"/>
        <end position="239"/>
    </location>
</feature>
<dbReference type="GO" id="GO:0000049">
    <property type="term" value="F:tRNA binding"/>
    <property type="evidence" value="ECO:0007669"/>
    <property type="project" value="InterPro"/>
</dbReference>
<gene>
    <name evidence="8" type="ORF">BE221DRAFT_192168</name>
</gene>
<organism evidence="8">
    <name type="scientific">Ostreococcus tauri</name>
    <name type="common">Marine green alga</name>
    <dbReference type="NCBI Taxonomy" id="70448"/>
    <lineage>
        <taxon>Eukaryota</taxon>
        <taxon>Viridiplantae</taxon>
        <taxon>Chlorophyta</taxon>
        <taxon>Mamiellophyceae</taxon>
        <taxon>Mamiellales</taxon>
        <taxon>Bathycoccaceae</taxon>
        <taxon>Ostreococcus</taxon>
    </lineage>
</organism>
<comment type="function">
    <text evidence="1">RNaseP catalyzes the removal of the 5'-leader sequence from pre-tRNA to produce the mature 5'-terminus. It can also cleave other RNA substrates such as 4.5S RNA. The protein component plays an auxiliary but essential role in vivo by binding to the 5'-leader sequence and broadening the substrate specificity of the ribozyme.</text>
</comment>
<keyword evidence="3" id="KW-0540">Nuclease</keyword>
<accession>A0A1Y5I9D7</accession>
<evidence type="ECO:0000256" key="1">
    <source>
        <dbReference type="ARBA" id="ARBA00002663"/>
    </source>
</evidence>
<dbReference type="Pfam" id="PF00825">
    <property type="entry name" value="Ribonuclease_P"/>
    <property type="match status" value="1"/>
</dbReference>
<evidence type="ECO:0000256" key="5">
    <source>
        <dbReference type="ARBA" id="ARBA00022801"/>
    </source>
</evidence>
<dbReference type="Gene3D" id="3.30.230.10">
    <property type="match status" value="1"/>
</dbReference>
<dbReference type="NCBIfam" id="TIGR00188">
    <property type="entry name" value="rnpA"/>
    <property type="match status" value="1"/>
</dbReference>
<dbReference type="InterPro" id="IPR020539">
    <property type="entry name" value="RNase_P_CS"/>
</dbReference>
<evidence type="ECO:0000256" key="2">
    <source>
        <dbReference type="ARBA" id="ARBA00022694"/>
    </source>
</evidence>
<keyword evidence="2" id="KW-0819">tRNA processing</keyword>
<dbReference type="GO" id="GO:0004526">
    <property type="term" value="F:ribonuclease P activity"/>
    <property type="evidence" value="ECO:0007669"/>
    <property type="project" value="InterPro"/>
</dbReference>
<dbReference type="GO" id="GO:0042781">
    <property type="term" value="F:3'-tRNA processing endoribonuclease activity"/>
    <property type="evidence" value="ECO:0007669"/>
    <property type="project" value="TreeGrafter"/>
</dbReference>
<evidence type="ECO:0000256" key="3">
    <source>
        <dbReference type="ARBA" id="ARBA00022722"/>
    </source>
</evidence>
<keyword evidence="6" id="KW-0694">RNA-binding</keyword>